<dbReference type="RefSeq" id="WP_218194127.1">
    <property type="nucleotide sequence ID" value="NZ_CP054597.1"/>
</dbReference>
<keyword evidence="1" id="KW-0472">Membrane</keyword>
<name>A0A9Q9BXT3_9RICK</name>
<evidence type="ECO:0000256" key="1">
    <source>
        <dbReference type="SAM" id="Phobius"/>
    </source>
</evidence>
<organism evidence="2 4">
    <name type="scientific">Neoehrlichia mikurensis</name>
    <dbReference type="NCBI Taxonomy" id="89586"/>
    <lineage>
        <taxon>Bacteria</taxon>
        <taxon>Pseudomonadati</taxon>
        <taxon>Pseudomonadota</taxon>
        <taxon>Alphaproteobacteria</taxon>
        <taxon>Rickettsiales</taxon>
        <taxon>Anaplasmataceae</taxon>
        <taxon>Candidatus Neoehrlichia</taxon>
    </lineage>
</organism>
<reference evidence="2" key="1">
    <citation type="journal article" date="2022" name="Microorganisms">
        <title>Assembly and Comparison of Ca. Neoehrlichia mikurensis Genomes.</title>
        <authorList>
            <person name="Azagi T."/>
            <person name="Dirks R.P."/>
            <person name="Yebra-Pimentel E.S."/>
            <person name="Schaap P.J."/>
            <person name="Koehorst J.J."/>
            <person name="Esser H.J."/>
            <person name="Sprong H."/>
        </authorList>
    </citation>
    <scope>NUCLEOTIDE SEQUENCE</scope>
    <source>
        <strain evidence="3">18-2804</strain>
        <strain evidence="2">18-2837</strain>
    </source>
</reference>
<keyword evidence="1" id="KW-1133">Transmembrane helix</keyword>
<sequence length="554" mass="63784">MPHPILIMSALNAAASVLCIITLASGSRTCSKANIIMGVTLLFVSAAIIYAFTIICYKAFTMLKNKTLTKKLSDKEVLAELQKSHSLLIIDPIYTATDQNLNNLIKENKIEVIKVIKTGQQGHRLIAYFLSEGKKEFPCKVIFQNVSMTSLKEIIAYKQVGKLCFTAHKKFLKNSNPEQLSQIIIQITKYNSEYRAFRKGVKSYYPIRGLLACNATLYYDNEVECNIMAHVDKESHSQSNGVLSNYKKIIAPSHTFKIFYHFDKESHSQLNDILSVPATNHSLNSYRNIASILFDKYINNIKKGINLNKACLICKEYRWLILHQDTVLINDLIKNCDFPQSMLNVIYQNLFVDALSLYFDQNLQYSKLYNIMNYNIDIHNNTQKISHLIQQELQNNEEFALAVIIATSNNKHLSQNSRYLNTNTALSMLLSNHNKELQSQIQQFFSVNVTLPNNKDLSHASRIIQHFIQGKFVRQYSDYYNFKEMPVSYFIQEIQVLVSNYLKNFLFHYIAEIAINRHLDNPTVQLNINENIKIIQDTDGLFIKEHSPNYISLH</sequence>
<evidence type="ECO:0000313" key="5">
    <source>
        <dbReference type="Proteomes" id="UP001059985"/>
    </source>
</evidence>
<accession>A0A9Q9BXT3</accession>
<feature type="transmembrane region" description="Helical" evidence="1">
    <location>
        <begin position="36"/>
        <end position="60"/>
    </location>
</feature>
<dbReference type="EMBL" id="CP089286">
    <property type="protein sequence ID" value="UTO55318.1"/>
    <property type="molecule type" value="Genomic_DNA"/>
</dbReference>
<evidence type="ECO:0000313" key="2">
    <source>
        <dbReference type="EMBL" id="UTO55318.1"/>
    </source>
</evidence>
<proteinExistence type="predicted"/>
<gene>
    <name evidence="3" type="ORF">LUA81_03965</name>
    <name evidence="2" type="ORF">LUA82_04000</name>
</gene>
<dbReference type="Proteomes" id="UP001059985">
    <property type="component" value="Chromosome"/>
</dbReference>
<keyword evidence="1" id="KW-0812">Transmembrane</keyword>
<evidence type="ECO:0000313" key="4">
    <source>
        <dbReference type="Proteomes" id="UP001059822"/>
    </source>
</evidence>
<dbReference type="Proteomes" id="UP001059822">
    <property type="component" value="Chromosome"/>
</dbReference>
<dbReference type="AlphaFoldDB" id="A0A9Q9BXT3"/>
<protein>
    <submittedName>
        <fullName evidence="2">Uncharacterized protein</fullName>
    </submittedName>
</protein>
<keyword evidence="5" id="KW-1185">Reference proteome</keyword>
<dbReference type="EMBL" id="CP089285">
    <property type="protein sequence ID" value="UTO56238.1"/>
    <property type="molecule type" value="Genomic_DNA"/>
</dbReference>
<evidence type="ECO:0000313" key="3">
    <source>
        <dbReference type="EMBL" id="UTO56238.1"/>
    </source>
</evidence>